<evidence type="ECO:0000313" key="2">
    <source>
        <dbReference type="Proteomes" id="UP000075324"/>
    </source>
</evidence>
<comment type="caution">
    <text evidence="1">The sequence shown here is derived from an EMBL/GenBank/DDBJ whole genome shotgun (WGS) entry which is preliminary data.</text>
</comment>
<proteinExistence type="predicted"/>
<dbReference type="Proteomes" id="UP000075324">
    <property type="component" value="Unassembled WGS sequence"/>
</dbReference>
<sequence>MCSFFFERLSFPLVEGARFDNDQPNRMAFIHRCRFPYPIRGAVFLRQRKWIAPRRVPGIGFGQRGFHDPERRRASGDQKGVRRFRLRQRVLRHRGGICHVNPFVLDLRLLQLLMDTGQHLGIPRFVRQVAVVHISIKRNAILVADQSEADLLLPTVLSVVAMGNMQGIRRGRFIRAVNRYIGRIGMEHPKGDAFLLVDLHKASRNDLMDVGIIQAIQMAGDGIVIEPRRLELRPDQLGQIDFMRPSFQMNQRLTAA</sequence>
<protein>
    <submittedName>
        <fullName evidence="1">Uncharacterized protein</fullName>
    </submittedName>
</protein>
<dbReference type="EMBL" id="LQYW01000183">
    <property type="protein sequence ID" value="KYD22163.1"/>
    <property type="molecule type" value="Genomic_DNA"/>
</dbReference>
<evidence type="ECO:0000313" key="1">
    <source>
        <dbReference type="EMBL" id="KYD22163.1"/>
    </source>
</evidence>
<name>A0A150MCC9_9BACL</name>
<organism evidence="1 2">
    <name type="scientific">Parageobacillus toebii</name>
    <dbReference type="NCBI Taxonomy" id="153151"/>
    <lineage>
        <taxon>Bacteria</taxon>
        <taxon>Bacillati</taxon>
        <taxon>Bacillota</taxon>
        <taxon>Bacilli</taxon>
        <taxon>Bacillales</taxon>
        <taxon>Anoxybacillaceae</taxon>
        <taxon>Parageobacillus</taxon>
    </lineage>
</organism>
<dbReference type="AlphaFoldDB" id="A0A150MCC9"/>
<reference evidence="1 2" key="1">
    <citation type="submission" date="2016-01" db="EMBL/GenBank/DDBJ databases">
        <title>Draft Genome Sequences of Seven Thermophilic Sporeformers Isolated from Foods.</title>
        <authorList>
            <person name="Berendsen E.M."/>
            <person name="Wells-Bennik M.H."/>
            <person name="Krawcyk A.O."/>
            <person name="De Jong A."/>
            <person name="Holsappel S."/>
            <person name="Eijlander R.T."/>
            <person name="Kuipers O.P."/>
        </authorList>
    </citation>
    <scope>NUCLEOTIDE SEQUENCE [LARGE SCALE GENOMIC DNA]</scope>
    <source>
        <strain evidence="1 2">B4110</strain>
    </source>
</reference>
<accession>A0A150MCC9</accession>
<gene>
    <name evidence="1" type="ORF">B4110_3856</name>
</gene>